<dbReference type="PROSITE" id="PS50885">
    <property type="entry name" value="HAMP"/>
    <property type="match status" value="1"/>
</dbReference>
<accession>A0A972GX88</accession>
<evidence type="ECO:0000256" key="6">
    <source>
        <dbReference type="SAM" id="Phobius"/>
    </source>
</evidence>
<dbReference type="Gene3D" id="6.10.340.10">
    <property type="match status" value="1"/>
</dbReference>
<evidence type="ECO:0000259" key="7">
    <source>
        <dbReference type="PROSITE" id="PS50885"/>
    </source>
</evidence>
<keyword evidence="9" id="KW-1185">Reference proteome</keyword>
<gene>
    <name evidence="8" type="ORF">GC093_15150</name>
</gene>
<comment type="subcellular location">
    <subcellularLocation>
        <location evidence="1">Cell membrane</location>
        <topology evidence="1">Multi-pass membrane protein</topology>
    </subcellularLocation>
</comment>
<feature type="transmembrane region" description="Helical" evidence="6">
    <location>
        <begin position="12"/>
        <end position="29"/>
    </location>
</feature>
<keyword evidence="4" id="KW-0808">Transferase</keyword>
<keyword evidence="5 6" id="KW-0472">Membrane</keyword>
<dbReference type="SUPFAM" id="SSF55874">
    <property type="entry name" value="ATPase domain of HSP90 chaperone/DNA topoisomerase II/histidine kinase"/>
    <property type="match status" value="1"/>
</dbReference>
<protein>
    <submittedName>
        <fullName evidence="8">Two-component sensor histidine kinase</fullName>
    </submittedName>
</protein>
<organism evidence="8 9">
    <name type="scientific">Paenibacillus foliorum</name>
    <dbReference type="NCBI Taxonomy" id="2654974"/>
    <lineage>
        <taxon>Bacteria</taxon>
        <taxon>Bacillati</taxon>
        <taxon>Bacillota</taxon>
        <taxon>Bacilli</taxon>
        <taxon>Bacillales</taxon>
        <taxon>Paenibacillaceae</taxon>
        <taxon>Paenibacillus</taxon>
    </lineage>
</organism>
<sequence>MRLKLNIFKKIMVFIIVLLIPIVILYSYSNQVSVTVVEDEIQNSNLNRLSFFTSQMDNVVNQLSITSIIVSKDQSIKELLDSTNQKSTFEQLRLQESIVGKLNLLSATSSWSNRLTIYFPKMKQAVSNDYNGVYDPDFLRKNLKTYWEYHPQDSGDSYFAKFMVSPLISYKDPEDADAIIEVRFFQQNLINMLSDFEQVGKGTPFLYYPGVEPIMNTVSDSTLVRELVAHLDNEHLEPLGHLIVELNHEKYLVDYVKSKNLGFYLVDFVPLQQILSPIVKSRNLFYFSIGLLLIMSIVVALLLYKQVQIPIKWLLRGVHGIRSGQYAMRLHYNPNNEFDYLFLRFNEMAGQIQELVEKVYMENIRFREAKLKHLQSQINPHFLYNCLFFIKNMIAVGDKQAATAMVLNLGDYYRYITKLENTMTTLEDEMKMVQNYLNIQNLRIERFHYEIDIPESMAQLEIPRLMIQPIVENAIVHGIGKVEHYGIITIEGRRSETGNRIIIDDNGSGMSDERLTELQQRVALPMEEEMSCGLWNVHQRLLYQFNKSSGLVFSHSPQGGIRVEIRWED</sequence>
<dbReference type="RefSeq" id="WP_171652755.1">
    <property type="nucleotide sequence ID" value="NZ_WHOD01000056.1"/>
</dbReference>
<keyword evidence="8" id="KW-0418">Kinase</keyword>
<keyword evidence="3" id="KW-0597">Phosphoprotein</keyword>
<dbReference type="EMBL" id="WHOD01000056">
    <property type="protein sequence ID" value="NOU94545.1"/>
    <property type="molecule type" value="Genomic_DNA"/>
</dbReference>
<evidence type="ECO:0000256" key="3">
    <source>
        <dbReference type="ARBA" id="ARBA00022553"/>
    </source>
</evidence>
<keyword evidence="6" id="KW-1133">Transmembrane helix</keyword>
<feature type="transmembrane region" description="Helical" evidence="6">
    <location>
        <begin position="284"/>
        <end position="304"/>
    </location>
</feature>
<dbReference type="PANTHER" id="PTHR34220">
    <property type="entry name" value="SENSOR HISTIDINE KINASE YPDA"/>
    <property type="match status" value="1"/>
</dbReference>
<name>A0A972GX88_9BACL</name>
<keyword evidence="2" id="KW-1003">Cell membrane</keyword>
<reference evidence="8" key="1">
    <citation type="submission" date="2019-10" db="EMBL/GenBank/DDBJ databases">
        <title>Description of Paenibacillus glebae sp. nov.</title>
        <authorList>
            <person name="Carlier A."/>
            <person name="Qi S."/>
        </authorList>
    </citation>
    <scope>NUCLEOTIDE SEQUENCE</scope>
    <source>
        <strain evidence="8">LMG 31456</strain>
    </source>
</reference>
<dbReference type="InterPro" id="IPR050640">
    <property type="entry name" value="Bact_2-comp_sensor_kinase"/>
</dbReference>
<dbReference type="Gene3D" id="3.30.565.10">
    <property type="entry name" value="Histidine kinase-like ATPase, C-terminal domain"/>
    <property type="match status" value="1"/>
</dbReference>
<dbReference type="GO" id="GO:0005886">
    <property type="term" value="C:plasma membrane"/>
    <property type="evidence" value="ECO:0007669"/>
    <property type="project" value="UniProtKB-SubCell"/>
</dbReference>
<dbReference type="SUPFAM" id="SSF158472">
    <property type="entry name" value="HAMP domain-like"/>
    <property type="match status" value="1"/>
</dbReference>
<evidence type="ECO:0000256" key="2">
    <source>
        <dbReference type="ARBA" id="ARBA00022475"/>
    </source>
</evidence>
<evidence type="ECO:0000256" key="4">
    <source>
        <dbReference type="ARBA" id="ARBA00022679"/>
    </source>
</evidence>
<dbReference type="PANTHER" id="PTHR34220:SF7">
    <property type="entry name" value="SENSOR HISTIDINE KINASE YPDA"/>
    <property type="match status" value="1"/>
</dbReference>
<evidence type="ECO:0000256" key="5">
    <source>
        <dbReference type="ARBA" id="ARBA00023136"/>
    </source>
</evidence>
<feature type="domain" description="HAMP" evidence="7">
    <location>
        <begin position="305"/>
        <end position="357"/>
    </location>
</feature>
<evidence type="ECO:0000313" key="8">
    <source>
        <dbReference type="EMBL" id="NOU94545.1"/>
    </source>
</evidence>
<evidence type="ECO:0000313" key="9">
    <source>
        <dbReference type="Proteomes" id="UP000641588"/>
    </source>
</evidence>
<dbReference type="InterPro" id="IPR036890">
    <property type="entry name" value="HATPase_C_sf"/>
</dbReference>
<dbReference type="InterPro" id="IPR010559">
    <property type="entry name" value="Sig_transdc_His_kin_internal"/>
</dbReference>
<proteinExistence type="predicted"/>
<dbReference type="GO" id="GO:0000155">
    <property type="term" value="F:phosphorelay sensor kinase activity"/>
    <property type="evidence" value="ECO:0007669"/>
    <property type="project" value="InterPro"/>
</dbReference>
<comment type="caution">
    <text evidence="8">The sequence shown here is derived from an EMBL/GenBank/DDBJ whole genome shotgun (WGS) entry which is preliminary data.</text>
</comment>
<keyword evidence="6" id="KW-0812">Transmembrane</keyword>
<dbReference type="Proteomes" id="UP000641588">
    <property type="component" value="Unassembled WGS sequence"/>
</dbReference>
<dbReference type="AlphaFoldDB" id="A0A972GX88"/>
<dbReference type="Pfam" id="PF06580">
    <property type="entry name" value="His_kinase"/>
    <property type="match status" value="1"/>
</dbReference>
<evidence type="ECO:0000256" key="1">
    <source>
        <dbReference type="ARBA" id="ARBA00004651"/>
    </source>
</evidence>
<dbReference type="InterPro" id="IPR003660">
    <property type="entry name" value="HAMP_dom"/>
</dbReference>